<dbReference type="EMBL" id="JRMB01000002">
    <property type="protein sequence ID" value="KGF62993.1"/>
    <property type="molecule type" value="Genomic_DNA"/>
</dbReference>
<evidence type="ECO:0000313" key="2">
    <source>
        <dbReference type="Proteomes" id="UP000029719"/>
    </source>
</evidence>
<sequence>MDIGGALKDFTHEIAPRWPPATLRRSPNRITFRRCVAKFCFAAADNSDKRHMPHLHWLFPPSTARMADFM</sequence>
<organism evidence="1 2">
    <name type="scientific">Pseudomonas lutea</name>
    <dbReference type="NCBI Taxonomy" id="243924"/>
    <lineage>
        <taxon>Bacteria</taxon>
        <taxon>Pseudomonadati</taxon>
        <taxon>Pseudomonadota</taxon>
        <taxon>Gammaproteobacteria</taxon>
        <taxon>Pseudomonadales</taxon>
        <taxon>Pseudomonadaceae</taxon>
        <taxon>Pseudomonas</taxon>
    </lineage>
</organism>
<gene>
    <name evidence="1" type="ORF">LT42_13655</name>
</gene>
<dbReference type="AlphaFoldDB" id="A0A9X0EBX3"/>
<evidence type="ECO:0000313" key="1">
    <source>
        <dbReference type="EMBL" id="KGF62993.1"/>
    </source>
</evidence>
<reference evidence="1 2" key="1">
    <citation type="submission" date="2014-09" db="EMBL/GenBank/DDBJ databases">
        <title>Genome sequence of Pseudomonas lutea strain DSM 17257T.</title>
        <authorList>
            <person name="Kwak Y."/>
            <person name="Shin J.-H."/>
        </authorList>
    </citation>
    <scope>NUCLEOTIDE SEQUENCE [LARGE SCALE GENOMIC DNA]</scope>
    <source>
        <strain evidence="1 2">DSM 17257</strain>
    </source>
</reference>
<name>A0A9X0EBX3_9PSED</name>
<accession>A0A9X0EBX3</accession>
<dbReference type="Proteomes" id="UP000029719">
    <property type="component" value="Unassembled WGS sequence"/>
</dbReference>
<comment type="caution">
    <text evidence="1">The sequence shown here is derived from an EMBL/GenBank/DDBJ whole genome shotgun (WGS) entry which is preliminary data.</text>
</comment>
<proteinExistence type="predicted"/>
<protein>
    <submittedName>
        <fullName evidence="1">Uncharacterized protein</fullName>
    </submittedName>
</protein>